<dbReference type="SMART" id="SM00558">
    <property type="entry name" value="JmjC"/>
    <property type="match status" value="1"/>
</dbReference>
<comment type="function">
    <text evidence="3">Oxygenase that can act as both a histone lysine demethylase and a ribosomal histidine hydroxylase.</text>
</comment>
<keyword evidence="6" id="KW-1185">Reference proteome</keyword>
<keyword evidence="2 3" id="KW-0408">Iron</keyword>
<keyword evidence="3" id="KW-0805">Transcription regulation</keyword>
<feature type="domain" description="JmjC" evidence="4">
    <location>
        <begin position="143"/>
        <end position="303"/>
    </location>
</feature>
<evidence type="ECO:0000256" key="3">
    <source>
        <dbReference type="RuleBase" id="RU366061"/>
    </source>
</evidence>
<dbReference type="Gene3D" id="2.60.120.650">
    <property type="entry name" value="Cupin"/>
    <property type="match status" value="1"/>
</dbReference>
<evidence type="ECO:0000259" key="4">
    <source>
        <dbReference type="PROSITE" id="PS51184"/>
    </source>
</evidence>
<keyword evidence="3" id="KW-0804">Transcription</keyword>
<proteinExistence type="inferred from homology"/>
<dbReference type="GO" id="GO:0005506">
    <property type="term" value="F:iron ion binding"/>
    <property type="evidence" value="ECO:0007669"/>
    <property type="project" value="UniProtKB-UniRule"/>
</dbReference>
<evidence type="ECO:0000313" key="6">
    <source>
        <dbReference type="Proteomes" id="UP000654075"/>
    </source>
</evidence>
<gene>
    <name evidence="5" type="ORF">PGLA1383_LOCUS57366</name>
</gene>
<comment type="subcellular location">
    <subcellularLocation>
        <location evidence="3">Nucleus</location>
    </subcellularLocation>
</comment>
<comment type="cofactor">
    <cofactor evidence="3">
        <name>Fe(2+)</name>
        <dbReference type="ChEBI" id="CHEBI:29033"/>
    </cofactor>
    <text evidence="3">Binds 1 Fe(2+) ion per subunit.</text>
</comment>
<keyword evidence="1 3" id="KW-0479">Metal-binding</keyword>
<dbReference type="GO" id="GO:0005730">
    <property type="term" value="C:nucleolus"/>
    <property type="evidence" value="ECO:0007669"/>
    <property type="project" value="TreeGrafter"/>
</dbReference>
<keyword evidence="3" id="KW-0560">Oxidoreductase</keyword>
<evidence type="ECO:0000256" key="2">
    <source>
        <dbReference type="ARBA" id="ARBA00023004"/>
    </source>
</evidence>
<dbReference type="Proteomes" id="UP000654075">
    <property type="component" value="Unassembled WGS sequence"/>
</dbReference>
<dbReference type="PANTHER" id="PTHR13096:SF8">
    <property type="entry name" value="RIBOSOMAL OXYGENASE 1"/>
    <property type="match status" value="1"/>
</dbReference>
<comment type="caution">
    <text evidence="5">The sequence shown here is derived from an EMBL/GenBank/DDBJ whole genome shotgun (WGS) entry which is preliminary data.</text>
</comment>
<dbReference type="OMA" id="TSTACEH"/>
<dbReference type="InterPro" id="IPR039994">
    <property type="entry name" value="NO66-like"/>
</dbReference>
<name>A0A813HXU0_POLGL</name>
<dbReference type="PANTHER" id="PTHR13096">
    <property type="entry name" value="MINA53 MYC INDUCED NUCLEAR ANTIGEN"/>
    <property type="match status" value="1"/>
</dbReference>
<sequence length="526" mass="57095">MVSCSRVQYFEPVDDDPCSEEAFFSLVDLQHLAAELREPQLRLWRQVVPDACLPANFAGLFRALASSSAFKELWLATGSGNGHMRGPFLLPRLAFVEGLLTLQDVADGLSTATQAGEGIPAALGLLRPDEPEEKINSELPPVLSLAELQELLNFGTVFVNGASKHWRSLAAVCRDVGAALGFPANVNIYATAPGRDVSTPVHTDHHDVLVLQTQGCKRWRVFRPPQRLADVHPCHRGKGQDTLESHELDTPIVDVVLRPGECLFVPCGFPHATSTFLGSCGTSERSSSSPAQEPSSTASVHLTLGISAADCGLTYGTLRGQLLLELGLESLGDEELDDDAFWALYSPLRFGCLAPEDESEEAAIQRLARDLERLVLEVDLAGQEPIDEEAVEELHEAAFLVATRWHRIWADMLEIHDRGYMEIITAPRGGPTVALGLVGTSSFHSRQRRCRSDWLGSEEDMPDCDAEEAAAAADPNIALATRSVGNFCDFIRAHLPEAEHAWTRPVTAGTASAVAADAKLRFVAID</sequence>
<organism evidence="5 6">
    <name type="scientific">Polarella glacialis</name>
    <name type="common">Dinoflagellate</name>
    <dbReference type="NCBI Taxonomy" id="89957"/>
    <lineage>
        <taxon>Eukaryota</taxon>
        <taxon>Sar</taxon>
        <taxon>Alveolata</taxon>
        <taxon>Dinophyceae</taxon>
        <taxon>Suessiales</taxon>
        <taxon>Suessiaceae</taxon>
        <taxon>Polarella</taxon>
    </lineage>
</organism>
<evidence type="ECO:0000313" key="5">
    <source>
        <dbReference type="EMBL" id="CAE8642979.1"/>
    </source>
</evidence>
<dbReference type="OrthoDB" id="425950at2759"/>
<protein>
    <recommendedName>
        <fullName evidence="3">Bifunctional lysine-specific demethylase and histidyl-hydroxylase</fullName>
        <ecNumber evidence="3">1.14.11.-</ecNumber>
    </recommendedName>
</protein>
<dbReference type="AlphaFoldDB" id="A0A813HXU0"/>
<dbReference type="EMBL" id="CAJNNV010033238">
    <property type="protein sequence ID" value="CAE8642979.1"/>
    <property type="molecule type" value="Genomic_DNA"/>
</dbReference>
<dbReference type="InterPro" id="IPR003347">
    <property type="entry name" value="JmjC_dom"/>
</dbReference>
<comment type="similarity">
    <text evidence="3">Belongs to the ROX family.</text>
</comment>
<keyword evidence="3" id="KW-0539">Nucleus</keyword>
<dbReference type="Pfam" id="PF08007">
    <property type="entry name" value="JmjC_2"/>
    <property type="match status" value="1"/>
</dbReference>
<accession>A0A813HXU0</accession>
<dbReference type="PROSITE" id="PS51184">
    <property type="entry name" value="JMJC"/>
    <property type="match status" value="1"/>
</dbReference>
<dbReference type="GO" id="GO:0051864">
    <property type="term" value="F:histone H3K36 demethylase activity"/>
    <property type="evidence" value="ECO:0007669"/>
    <property type="project" value="TreeGrafter"/>
</dbReference>
<dbReference type="SUPFAM" id="SSF51197">
    <property type="entry name" value="Clavaminate synthase-like"/>
    <property type="match status" value="1"/>
</dbReference>
<dbReference type="GO" id="GO:0032453">
    <property type="term" value="F:histone H3K4 demethylase activity"/>
    <property type="evidence" value="ECO:0007669"/>
    <property type="project" value="TreeGrafter"/>
</dbReference>
<dbReference type="EC" id="1.14.11.-" evidence="3"/>
<keyword evidence="3" id="KW-0223">Dioxygenase</keyword>
<evidence type="ECO:0000256" key="1">
    <source>
        <dbReference type="ARBA" id="ARBA00022723"/>
    </source>
</evidence>
<reference evidence="5" key="1">
    <citation type="submission" date="2021-02" db="EMBL/GenBank/DDBJ databases">
        <authorList>
            <person name="Dougan E. K."/>
            <person name="Rhodes N."/>
            <person name="Thang M."/>
            <person name="Chan C."/>
        </authorList>
    </citation>
    <scope>NUCLEOTIDE SEQUENCE</scope>
</reference>